<dbReference type="SUPFAM" id="SSF56747">
    <property type="entry name" value="Prim-pol domain"/>
    <property type="match status" value="1"/>
</dbReference>
<protein>
    <recommendedName>
        <fullName evidence="2">Reverse transcriptase domain-containing protein</fullName>
    </recommendedName>
</protein>
<sequence>MNNSLIELKEKISEKLLKFFFVDDKKYGVQNEEGKYHLLKDKISPNMIDTMLGEKQSLLTYQELHISGRAFVKWVCFDIDIVKAKLEQDKKVTEETLEKVQFATEEIAILLQRLEIPFVKEFSGRRGYHIWVIFEDLISKENAYYFVNYIKTSIKPKIPNYVDVEIFPKIPKTAYKSKGIGYGVKLPLSYHRLGVRSYFIQNNYNPLYNQNSPIDFYSEQLKILNSIEVYTAERFENDIVDFKKVAKKSVKTNFLKVSQSEISYEIELNKVLSKLRNCSNIRSLLAEYEKGLNNKSRLIMVGLLIHLKTRENKNYGKDLLHEFFSRIQNYNPEITRKLIENLDFLNPVTCEMFGEKCEYCSENNIISPIEILDDKIILTDIPKFTIESFDEKLFKQICSGLYNYSSQDEVRLYFQLLELSNANFKSISKNIDQILNHENYGTVEYYQFFRQEKEKVRTLYTLETQIRIISVYFTYILNKLYYPELSDFSFGYIFQGNFYKDNLFENWFVNWAKFSKNIENILFSSEYSGYYLVKLDISKFYDRIDLDRLEIKLFEELPHSTKTIINSLNTDEKNKYKRIVDYLIFISKKIATDSKTGLPQGPAYARYLAEIYLNSLDKIIEQNFIKNKKREFYYRFVDDIFVFVESKERALVLNSDITQWLSLNNLEINNSKTTIQKVSDYVESGEYSRYQDDAKYDLSKANKKKDSLSEIEIEKIIKQLTDLAESSSLGLKDNLRFFYRQFEEDDRLKFIKRQLSNKLPFNPDGRGTLYYLFYTDLAANSPDIFLDLKNKLAKLPELSLSNYLNAILTYQNTLELSQDWVRELIINFLHLNNTKKVDQLLIAILKYKYKIDLELPFDRILKEKALKTPEIILSHSHFSDILQKLERLELEGALIEIYDIIHLQNHDLRFLNKLADYYILRFSVADEDKVAHLLNSENNLERYYKCISFLTLFVIDRSESEFITVWKYLLSASSKKGEIKNFDHQFRWTDKVLKFKNSDLSFKLYGILVAEKQGSPLSTFNCKNHLLSRFKDIVLMLVFSKSNREESVIEYREKQNVLKASNLDKNSLFYKWVQNKNAVLYPKSNPAIPLKIIGMNGLIVLRDGEKFFIKNVSKTKPKKQYDYLEYSTEEYLESGFEIENNVRDLLDNIKILNFYNFIIRISDVIRNSIKFKDKYSTGYPVFYENFESSGVSLFPIIPFYSDYSKFINYNGEIVENNYQNFKKQIFFIIEIAAQKSIKTNFLEKNTAFDFELKNIENRFIPSSALLYSDKITELEFILKFAEILDEISENDFDIFNYQFIWSSAVLKLLKIRKENIYNTLINYLSIHQKFYSSEKLDILFAVDKKTNTDYSNLLEFQDILKNSMRLFKNEINSKLRRSKNNITNSVEELFDIHLNDCLKEEFRPKSILLLVDILKKFRATKFSLKIKRNHITDEEQIDFLLDDVTTKFENAYFLDLPIKKFIKVSKNQLRSTSFIDRKLFLYHKNDDLYIIRLPNEILKCHEQIEKRKTILNDLSNLEKTEGNLNGMEEITPLFPKSEILKLANSRFSTINRHDFQSKLENHYLHYQKHRIIDWLTIFNENSIRGSKLAKFMMENDFKIARLYDALLDVIELHQVINQNQVEYFEKKIKDYNSDKTKNIIIPIKNNHDENGFLRLMNHLELNEKRDFDWLSNFERIGKENLEGKKLIIVTDICITGGQTSKALKFYISYGEYEGDNQLIEIDGKSVDYKKERYFKYNDKSESTRFKENFKKFKKIVFLSPFMTNEFESNIKANFWEYNTNLQFDTFKKLNLSEVNYETLKNKLNKDSRDLFEILVKDFELIDNLFHVPNKKKYKKQFSKGNLDKFNLILRKKSLPARHFKLFTFKPKLDISPLFDYVPNWND</sequence>
<evidence type="ECO:0000313" key="4">
    <source>
        <dbReference type="Proteomes" id="UP000192746"/>
    </source>
</evidence>
<dbReference type="Proteomes" id="UP000192746">
    <property type="component" value="Unassembled WGS sequence"/>
</dbReference>
<reference evidence="3 4" key="1">
    <citation type="submission" date="2013-04" db="EMBL/GenBank/DDBJ databases">
        <title>Zunongwangia sp. 22II14-10F7 Genome Sequencing.</title>
        <authorList>
            <person name="Lai Q."/>
            <person name="Shao Z."/>
        </authorList>
    </citation>
    <scope>NUCLEOTIDE SEQUENCE [LARGE SCALE GENOMIC DNA]</scope>
    <source>
        <strain evidence="3 4">22II14-10F7</strain>
    </source>
</reference>
<dbReference type="InterPro" id="IPR000477">
    <property type="entry name" value="RT_dom"/>
</dbReference>
<dbReference type="InterPro" id="IPR051083">
    <property type="entry name" value="GrpII_Intron_Splice-Mob/Def"/>
</dbReference>
<gene>
    <name evidence="3" type="ORF">IIF7_10638</name>
</gene>
<comment type="similarity">
    <text evidence="1">Belongs to the bacterial reverse transcriptase family.</text>
</comment>
<feature type="domain" description="Reverse transcriptase" evidence="2">
    <location>
        <begin position="429"/>
        <end position="686"/>
    </location>
</feature>
<accession>A0A1Y1T3F1</accession>
<dbReference type="Pfam" id="PF00078">
    <property type="entry name" value="RVT_1"/>
    <property type="match status" value="1"/>
</dbReference>
<name>A0A1Y1T3F1_9FLAO</name>
<organism evidence="3 4">
    <name type="scientific">Zunongwangia atlantica 22II14-10F7</name>
    <dbReference type="NCBI Taxonomy" id="1185767"/>
    <lineage>
        <taxon>Bacteria</taxon>
        <taxon>Pseudomonadati</taxon>
        <taxon>Bacteroidota</taxon>
        <taxon>Flavobacteriia</taxon>
        <taxon>Flavobacteriales</taxon>
        <taxon>Flavobacteriaceae</taxon>
        <taxon>Zunongwangia</taxon>
    </lineage>
</organism>
<proteinExistence type="inferred from homology"/>
<dbReference type="PANTHER" id="PTHR34047:SF8">
    <property type="entry name" value="PROTEIN YKFC"/>
    <property type="match status" value="1"/>
</dbReference>
<dbReference type="PANTHER" id="PTHR34047">
    <property type="entry name" value="NUCLEAR INTRON MATURASE 1, MITOCHONDRIAL-RELATED"/>
    <property type="match status" value="1"/>
</dbReference>
<evidence type="ECO:0000259" key="2">
    <source>
        <dbReference type="PROSITE" id="PS50878"/>
    </source>
</evidence>
<dbReference type="PROSITE" id="PS50878">
    <property type="entry name" value="RT_POL"/>
    <property type="match status" value="1"/>
</dbReference>
<keyword evidence="4" id="KW-1185">Reference proteome</keyword>
<dbReference type="OrthoDB" id="9780724at2"/>
<evidence type="ECO:0000256" key="1">
    <source>
        <dbReference type="ARBA" id="ARBA00034120"/>
    </source>
</evidence>
<dbReference type="CDD" id="cd01646">
    <property type="entry name" value="RT_Bac_retron_I"/>
    <property type="match status" value="1"/>
</dbReference>
<dbReference type="RefSeq" id="WP_084841676.1">
    <property type="nucleotide sequence ID" value="NZ_ARYN01000009.1"/>
</dbReference>
<dbReference type="EMBL" id="ARYN01000009">
    <property type="protein sequence ID" value="ORL45272.1"/>
    <property type="molecule type" value="Genomic_DNA"/>
</dbReference>
<comment type="caution">
    <text evidence="3">The sequence shown here is derived from an EMBL/GenBank/DDBJ whole genome shotgun (WGS) entry which is preliminary data.</text>
</comment>
<evidence type="ECO:0000313" key="3">
    <source>
        <dbReference type="EMBL" id="ORL45272.1"/>
    </source>
</evidence>